<sequence>MWSCCVSSGKIFRAFIITIFFNLATAPLPQKSNLFRPQNANLASDLIQGESVGLKQIKSEPSSRLQPANKEFLVSQSQSCPPDHQHPVGPTAPLNPHAKPYAHATPPSSFASIHPSALDPNAHLGYHPPPQGATQPYFIEGWFYGPDCEYWRYTPILTAPLTPHLPEASHQNKFLDPSLAASPMPPKHPHPQSLQREKTLGVVREEKIPHQRSLDVPTSKNTWVKAKTSPQQDELFLSKNSISKTSSQKTLVATPATSSDSDSQKSHDNSAKELKQNL</sequence>
<name>A0A9Q3BD50_9BASI</name>
<reference evidence="2" key="1">
    <citation type="submission" date="2021-03" db="EMBL/GenBank/DDBJ databases">
        <title>Draft genome sequence of rust myrtle Austropuccinia psidii MF-1, a brazilian biotype.</title>
        <authorList>
            <person name="Quecine M.C."/>
            <person name="Pachon D.M.R."/>
            <person name="Bonatelli M.L."/>
            <person name="Correr F.H."/>
            <person name="Franceschini L.M."/>
            <person name="Leite T.F."/>
            <person name="Margarido G.R.A."/>
            <person name="Almeida C.A."/>
            <person name="Ferrarezi J.A."/>
            <person name="Labate C.A."/>
        </authorList>
    </citation>
    <scope>NUCLEOTIDE SEQUENCE</scope>
    <source>
        <strain evidence="2">MF-1</strain>
    </source>
</reference>
<feature type="compositionally biased region" description="Polar residues" evidence="1">
    <location>
        <begin position="216"/>
        <end position="261"/>
    </location>
</feature>
<dbReference type="Proteomes" id="UP000765509">
    <property type="component" value="Unassembled WGS sequence"/>
</dbReference>
<protein>
    <submittedName>
        <fullName evidence="2">Uncharacterized protein</fullName>
    </submittedName>
</protein>
<gene>
    <name evidence="2" type="ORF">O181_002799</name>
</gene>
<comment type="caution">
    <text evidence="2">The sequence shown here is derived from an EMBL/GenBank/DDBJ whole genome shotgun (WGS) entry which is preliminary data.</text>
</comment>
<accession>A0A9Q3BD50</accession>
<keyword evidence="3" id="KW-1185">Reference proteome</keyword>
<evidence type="ECO:0000313" key="3">
    <source>
        <dbReference type="Proteomes" id="UP000765509"/>
    </source>
</evidence>
<feature type="region of interest" description="Disordered" evidence="1">
    <location>
        <begin position="73"/>
        <end position="116"/>
    </location>
</feature>
<dbReference type="AlphaFoldDB" id="A0A9Q3BD50"/>
<evidence type="ECO:0000313" key="2">
    <source>
        <dbReference type="EMBL" id="MBW0463084.1"/>
    </source>
</evidence>
<organism evidence="2 3">
    <name type="scientific">Austropuccinia psidii MF-1</name>
    <dbReference type="NCBI Taxonomy" id="1389203"/>
    <lineage>
        <taxon>Eukaryota</taxon>
        <taxon>Fungi</taxon>
        <taxon>Dikarya</taxon>
        <taxon>Basidiomycota</taxon>
        <taxon>Pucciniomycotina</taxon>
        <taxon>Pucciniomycetes</taxon>
        <taxon>Pucciniales</taxon>
        <taxon>Sphaerophragmiaceae</taxon>
        <taxon>Austropuccinia</taxon>
    </lineage>
</organism>
<feature type="region of interest" description="Disordered" evidence="1">
    <location>
        <begin position="207"/>
        <end position="278"/>
    </location>
</feature>
<dbReference type="EMBL" id="AVOT02000481">
    <property type="protein sequence ID" value="MBW0463084.1"/>
    <property type="molecule type" value="Genomic_DNA"/>
</dbReference>
<proteinExistence type="predicted"/>
<evidence type="ECO:0000256" key="1">
    <source>
        <dbReference type="SAM" id="MobiDB-lite"/>
    </source>
</evidence>
<feature type="compositionally biased region" description="Basic and acidic residues" evidence="1">
    <location>
        <begin position="262"/>
        <end position="278"/>
    </location>
</feature>